<dbReference type="EMBL" id="SLXH01000018">
    <property type="protein sequence ID" value="TCP16450.1"/>
    <property type="molecule type" value="Genomic_DNA"/>
</dbReference>
<name>A0A4R2N6C0_9BURK</name>
<evidence type="ECO:0000313" key="3">
    <source>
        <dbReference type="Proteomes" id="UP000295182"/>
    </source>
</evidence>
<feature type="region of interest" description="Disordered" evidence="1">
    <location>
        <begin position="64"/>
        <end position="83"/>
    </location>
</feature>
<evidence type="ECO:0000256" key="1">
    <source>
        <dbReference type="SAM" id="MobiDB-lite"/>
    </source>
</evidence>
<dbReference type="Pfam" id="PF08895">
    <property type="entry name" value="DUF1840"/>
    <property type="match status" value="1"/>
</dbReference>
<accession>A0A4R2N6C0</accession>
<reference evidence="2 3" key="1">
    <citation type="submission" date="2019-03" db="EMBL/GenBank/DDBJ databases">
        <title>Genomic Encyclopedia of Type Strains, Phase IV (KMG-IV): sequencing the most valuable type-strain genomes for metagenomic binning, comparative biology and taxonomic classification.</title>
        <authorList>
            <person name="Goeker M."/>
        </authorList>
    </citation>
    <scope>NUCLEOTIDE SEQUENCE [LARGE SCALE GENOMIC DNA]</scope>
    <source>
        <strain evidence="2 3">DSM 1837</strain>
    </source>
</reference>
<sequence>MLYKFKSRSTADLILLEPQGRRLLQIIGKEPAARGIVTAAQIPAAISALEAAVAAEEQRIAQARADREAEGLSAEGEEDAQSDAVRLRQRAAPFIEMLRRSAAEDNDVVWGA</sequence>
<protein>
    <submittedName>
        <fullName evidence="2">Uncharacterized protein DUF1840</fullName>
    </submittedName>
</protein>
<evidence type="ECO:0000313" key="2">
    <source>
        <dbReference type="EMBL" id="TCP16450.1"/>
    </source>
</evidence>
<keyword evidence="3" id="KW-1185">Reference proteome</keyword>
<dbReference type="OrthoDB" id="5296629at2"/>
<dbReference type="AlphaFoldDB" id="A0A4R2N6C0"/>
<organism evidence="2 3">
    <name type="scientific">Simplicispira metamorpha</name>
    <dbReference type="NCBI Taxonomy" id="80881"/>
    <lineage>
        <taxon>Bacteria</taxon>
        <taxon>Pseudomonadati</taxon>
        <taxon>Pseudomonadota</taxon>
        <taxon>Betaproteobacteria</taxon>
        <taxon>Burkholderiales</taxon>
        <taxon>Comamonadaceae</taxon>
        <taxon>Simplicispira</taxon>
    </lineage>
</organism>
<gene>
    <name evidence="2" type="ORF">EV674_11865</name>
</gene>
<dbReference type="RefSeq" id="WP_119013406.1">
    <property type="nucleotide sequence ID" value="NZ_QXNC01000016.1"/>
</dbReference>
<proteinExistence type="predicted"/>
<dbReference type="Proteomes" id="UP000295182">
    <property type="component" value="Unassembled WGS sequence"/>
</dbReference>
<comment type="caution">
    <text evidence="2">The sequence shown here is derived from an EMBL/GenBank/DDBJ whole genome shotgun (WGS) entry which is preliminary data.</text>
</comment>
<dbReference type="InterPro" id="IPR014991">
    <property type="entry name" value="DUF1840"/>
</dbReference>